<dbReference type="GO" id="GO:0004519">
    <property type="term" value="F:endonuclease activity"/>
    <property type="evidence" value="ECO:0007669"/>
    <property type="project" value="UniProtKB-KW"/>
</dbReference>
<dbReference type="InterPro" id="IPR036397">
    <property type="entry name" value="RNaseH_sf"/>
</dbReference>
<evidence type="ECO:0000313" key="5">
    <source>
        <dbReference type="Proteomes" id="UP000050349"/>
    </source>
</evidence>
<dbReference type="InterPro" id="IPR009057">
    <property type="entry name" value="Homeodomain-like_sf"/>
</dbReference>
<dbReference type="Pfam" id="PF13592">
    <property type="entry name" value="HTH_33"/>
    <property type="match status" value="1"/>
</dbReference>
<dbReference type="Gene3D" id="3.30.420.10">
    <property type="entry name" value="Ribonuclease H-like superfamily/Ribonuclease H"/>
    <property type="match status" value="1"/>
</dbReference>
<dbReference type="EMBL" id="LJXB01000031">
    <property type="protein sequence ID" value="KPU62127.1"/>
    <property type="molecule type" value="Genomic_DNA"/>
</dbReference>
<gene>
    <name evidence="4" type="ORF">AN403_6166</name>
</gene>
<dbReference type="Proteomes" id="UP000050349">
    <property type="component" value="Unassembled WGS sequence"/>
</dbReference>
<accession>A0A0P8X7H6</accession>
<feature type="domain" description="Tc1-like transposase DDE" evidence="2">
    <location>
        <begin position="172"/>
        <end position="307"/>
    </location>
</feature>
<dbReference type="SUPFAM" id="SSF46689">
    <property type="entry name" value="Homeodomain-like"/>
    <property type="match status" value="1"/>
</dbReference>
<evidence type="ECO:0000313" key="4">
    <source>
        <dbReference type="EMBL" id="KPU62127.1"/>
    </source>
</evidence>
<dbReference type="PATRIC" id="fig|294.162.peg.89"/>
<dbReference type="GO" id="GO:0003676">
    <property type="term" value="F:nucleic acid binding"/>
    <property type="evidence" value="ECO:0007669"/>
    <property type="project" value="InterPro"/>
</dbReference>
<keyword evidence="4" id="KW-0255">Endonuclease</keyword>
<dbReference type="InterPro" id="IPR047655">
    <property type="entry name" value="Transpos_IS630-like"/>
</dbReference>
<evidence type="ECO:0000256" key="1">
    <source>
        <dbReference type="SAM" id="MobiDB-lite"/>
    </source>
</evidence>
<name>A0A0P8X7H6_PSEFL</name>
<keyword evidence="4" id="KW-0378">Hydrolase</keyword>
<dbReference type="InterPro" id="IPR025959">
    <property type="entry name" value="Winged_HTH_dom"/>
</dbReference>
<comment type="caution">
    <text evidence="4">The sequence shown here is derived from an EMBL/GenBank/DDBJ whole genome shotgun (WGS) entry which is preliminary data.</text>
</comment>
<protein>
    <submittedName>
        <fullName evidence="4">DDE superendonuclease family protein</fullName>
    </submittedName>
</protein>
<dbReference type="InterPro" id="IPR038717">
    <property type="entry name" value="Tc1-like_DDE_dom"/>
</dbReference>
<feature type="region of interest" description="Disordered" evidence="1">
    <location>
        <begin position="160"/>
        <end position="199"/>
    </location>
</feature>
<feature type="domain" description="Winged helix-turn helix" evidence="3">
    <location>
        <begin position="99"/>
        <end position="156"/>
    </location>
</feature>
<dbReference type="Pfam" id="PF13358">
    <property type="entry name" value="DDE_3"/>
    <property type="match status" value="1"/>
</dbReference>
<evidence type="ECO:0000259" key="2">
    <source>
        <dbReference type="Pfam" id="PF13358"/>
    </source>
</evidence>
<organism evidence="4 5">
    <name type="scientific">Pseudomonas fluorescens</name>
    <dbReference type="NCBI Taxonomy" id="294"/>
    <lineage>
        <taxon>Bacteria</taxon>
        <taxon>Pseudomonadati</taxon>
        <taxon>Pseudomonadota</taxon>
        <taxon>Gammaproteobacteria</taxon>
        <taxon>Pseudomonadales</taxon>
        <taxon>Pseudomonadaceae</taxon>
        <taxon>Pseudomonas</taxon>
    </lineage>
</organism>
<dbReference type="AlphaFoldDB" id="A0A0P8X7H6"/>
<proteinExistence type="predicted"/>
<reference evidence="4 5" key="1">
    <citation type="submission" date="2015-09" db="EMBL/GenBank/DDBJ databases">
        <authorList>
            <person name="Jackson K.R."/>
            <person name="Lunt B.L."/>
            <person name="Fisher J.N.B."/>
            <person name="Gardner A.V."/>
            <person name="Bailey M.E."/>
            <person name="Deus L.M."/>
            <person name="Earl A.S."/>
            <person name="Gibby P.D."/>
            <person name="Hartmann K.A."/>
            <person name="Liu J.E."/>
            <person name="Manci A.M."/>
            <person name="Nielsen D.A."/>
            <person name="Solomon M.B."/>
            <person name="Breakwell D.P."/>
            <person name="Burnett S.H."/>
            <person name="Grose J.H."/>
        </authorList>
    </citation>
    <scope>NUCLEOTIDE SEQUENCE [LARGE SCALE GENOMIC DNA]</scope>
    <source>
        <strain evidence="4 5">S613</strain>
    </source>
</reference>
<evidence type="ECO:0000259" key="3">
    <source>
        <dbReference type="Pfam" id="PF13592"/>
    </source>
</evidence>
<dbReference type="NCBIfam" id="NF033545">
    <property type="entry name" value="transpos_IS630"/>
    <property type="match status" value="1"/>
</dbReference>
<keyword evidence="4" id="KW-0540">Nuclease</keyword>
<sequence length="381" mass="43698">MDTDARKLNSAADRKKRATTVRLREQGYTYRAIGDVLGLRQRTGAHWVEVARHEGAAVATGVGQRSALHDERRSLSQAQEELIRTRLTDKMLDQLKLGVALWTIDAVRELIRQRCRLDISIRTTGEYLKRQAYTPQRPLKKAYQQKPEVAQRWLATENPRIGQRAKAEHAEIQWGDETRQRSDSHAGRSHAPYGQESVRQVGGSRFTTNMITTATNRGKLRCMLYRETLIAYALIRFLGRLVRNAPAREVLQNLHNLRVHHSKSVRGSLEERKKRIELFFLPAYIPDPSPDEYLTSKLEQHALTDLPVRKQDKGESCARSAMKRLQLRPQRSQSTADIRMTHEAYADVFDCRVSIFAPFSISKRVGVRYQQYGFPLAKSLA</sequence>
<feature type="compositionally biased region" description="Basic and acidic residues" evidence="1">
    <location>
        <begin position="165"/>
        <end position="186"/>
    </location>
</feature>